<comment type="caution">
    <text evidence="3">The sequence shown here is derived from an EMBL/GenBank/DDBJ whole genome shotgun (WGS) entry which is preliminary data.</text>
</comment>
<dbReference type="InterPro" id="IPR036869">
    <property type="entry name" value="J_dom_sf"/>
</dbReference>
<accession>A0ABQ7NDK5</accession>
<dbReference type="Gene3D" id="1.10.287.110">
    <property type="entry name" value="DnaJ domain"/>
    <property type="match status" value="1"/>
</dbReference>
<feature type="region of interest" description="Disordered" evidence="1">
    <location>
        <begin position="187"/>
        <end position="208"/>
    </location>
</feature>
<proteinExistence type="predicted"/>
<evidence type="ECO:0000313" key="4">
    <source>
        <dbReference type="Proteomes" id="UP000823674"/>
    </source>
</evidence>
<organism evidence="3 4">
    <name type="scientific">Brassica rapa subsp. trilocularis</name>
    <dbReference type="NCBI Taxonomy" id="1813537"/>
    <lineage>
        <taxon>Eukaryota</taxon>
        <taxon>Viridiplantae</taxon>
        <taxon>Streptophyta</taxon>
        <taxon>Embryophyta</taxon>
        <taxon>Tracheophyta</taxon>
        <taxon>Spermatophyta</taxon>
        <taxon>Magnoliopsida</taxon>
        <taxon>eudicotyledons</taxon>
        <taxon>Gunneridae</taxon>
        <taxon>Pentapetalae</taxon>
        <taxon>rosids</taxon>
        <taxon>malvids</taxon>
        <taxon>Brassicales</taxon>
        <taxon>Brassicaceae</taxon>
        <taxon>Brassiceae</taxon>
        <taxon>Brassica</taxon>
    </lineage>
</organism>
<evidence type="ECO:0000259" key="2">
    <source>
        <dbReference type="PROSITE" id="PS50076"/>
    </source>
</evidence>
<feature type="region of interest" description="Disordered" evidence="1">
    <location>
        <begin position="235"/>
        <end position="277"/>
    </location>
</feature>
<dbReference type="PROSITE" id="PS50076">
    <property type="entry name" value="DNAJ_2"/>
    <property type="match status" value="1"/>
</dbReference>
<dbReference type="SUPFAM" id="SSF46565">
    <property type="entry name" value="Chaperone J-domain"/>
    <property type="match status" value="1"/>
</dbReference>
<dbReference type="Proteomes" id="UP000823674">
    <property type="component" value="Chromosome A02"/>
</dbReference>
<sequence>MGEDQSFKLYQTRTKLTVLIRQERYRFIVNRKPERPVKRKPNSIIQKGSTRSIETRGKTMFATSSVLSPTPQSFFLSSHLPQIQFLYPIKFLGFPVTNRCYVGGSFYNRRSCDERRRRNRVIVPRARASSPYEVLGVSPSATPQDIKRAYRKLALKYHPDVNKEANAQEKFLRIKHAYTTLINSESRRKYGSDTRATGQTTSRKSNSQVEEDFYGLGEFVKDEIGEEFVEFLEKEVNISDEDNDDGSSKNGERFDFEESSKSPGNNTNSTKNSIEDNIDEIEATLAQLKKDLGLQ</sequence>
<feature type="compositionally biased region" description="Polar residues" evidence="1">
    <location>
        <begin position="194"/>
        <end position="208"/>
    </location>
</feature>
<reference evidence="3 4" key="1">
    <citation type="submission" date="2021-03" db="EMBL/GenBank/DDBJ databases">
        <authorList>
            <person name="King G.J."/>
            <person name="Bancroft I."/>
            <person name="Baten A."/>
            <person name="Bloomfield J."/>
            <person name="Borpatragohain P."/>
            <person name="He Z."/>
            <person name="Irish N."/>
            <person name="Irwin J."/>
            <person name="Liu K."/>
            <person name="Mauleon R.P."/>
            <person name="Moore J."/>
            <person name="Morris R."/>
            <person name="Ostergaard L."/>
            <person name="Wang B."/>
            <person name="Wells R."/>
        </authorList>
    </citation>
    <scope>NUCLEOTIDE SEQUENCE [LARGE SCALE GENOMIC DNA]</scope>
    <source>
        <strain evidence="3">R-o-18</strain>
        <tissue evidence="3">Leaf</tissue>
    </source>
</reference>
<keyword evidence="4" id="KW-1185">Reference proteome</keyword>
<feature type="compositionally biased region" description="Polar residues" evidence="1">
    <location>
        <begin position="261"/>
        <end position="272"/>
    </location>
</feature>
<dbReference type="PANTHER" id="PTHR43096:SF61">
    <property type="entry name" value="CHAPERONE DNAJ-DOMAIN SUPERFAMILY PROTEIN"/>
    <property type="match status" value="1"/>
</dbReference>
<feature type="compositionally biased region" description="Basic and acidic residues" evidence="1">
    <location>
        <begin position="246"/>
        <end position="260"/>
    </location>
</feature>
<name>A0ABQ7NDK5_BRACM</name>
<dbReference type="InterPro" id="IPR001623">
    <property type="entry name" value="DnaJ_domain"/>
</dbReference>
<dbReference type="PANTHER" id="PTHR43096">
    <property type="entry name" value="DNAJ HOMOLOG 1, MITOCHONDRIAL-RELATED"/>
    <property type="match status" value="1"/>
</dbReference>
<dbReference type="Pfam" id="PF00226">
    <property type="entry name" value="DnaJ"/>
    <property type="match status" value="1"/>
</dbReference>
<dbReference type="SMART" id="SM00271">
    <property type="entry name" value="DnaJ"/>
    <property type="match status" value="1"/>
</dbReference>
<evidence type="ECO:0000256" key="1">
    <source>
        <dbReference type="SAM" id="MobiDB-lite"/>
    </source>
</evidence>
<dbReference type="EMBL" id="JADBGQ010000002">
    <property type="protein sequence ID" value="KAG5408980.1"/>
    <property type="molecule type" value="Genomic_DNA"/>
</dbReference>
<dbReference type="CDD" id="cd06257">
    <property type="entry name" value="DnaJ"/>
    <property type="match status" value="1"/>
</dbReference>
<protein>
    <recommendedName>
        <fullName evidence="2">J domain-containing protein</fullName>
    </recommendedName>
</protein>
<dbReference type="PRINTS" id="PR00625">
    <property type="entry name" value="JDOMAIN"/>
</dbReference>
<evidence type="ECO:0000313" key="3">
    <source>
        <dbReference type="EMBL" id="KAG5408980.1"/>
    </source>
</evidence>
<gene>
    <name evidence="3" type="primary">A02p012500.1_BraROA</name>
    <name evidence="3" type="ORF">IGI04_005299</name>
</gene>
<feature type="domain" description="J" evidence="2">
    <location>
        <begin position="130"/>
        <end position="194"/>
    </location>
</feature>